<feature type="domain" description="VIT" evidence="1">
    <location>
        <begin position="3"/>
        <end position="78"/>
    </location>
</feature>
<dbReference type="Ensembl" id="ENSSLDT00000030982.1">
    <property type="protein sequence ID" value="ENSSLDP00000030110.1"/>
    <property type="gene ID" value="ENSSLDG00000023224.1"/>
</dbReference>
<dbReference type="AlphaFoldDB" id="A0A3B4YHP3"/>
<reference evidence="2" key="2">
    <citation type="submission" date="2025-09" db="UniProtKB">
        <authorList>
            <consortium name="Ensembl"/>
        </authorList>
    </citation>
    <scope>IDENTIFICATION</scope>
</reference>
<dbReference type="PANTHER" id="PTHR46299">
    <property type="entry name" value="VON WILLEBRAND FACTOR A DOMAIN-CONTAINING PROTEIN 5B2-RELATED"/>
    <property type="match status" value="1"/>
</dbReference>
<reference evidence="2" key="1">
    <citation type="submission" date="2025-08" db="UniProtKB">
        <authorList>
            <consortium name="Ensembl"/>
        </authorList>
    </citation>
    <scope>IDENTIFICATION</scope>
</reference>
<dbReference type="Proteomes" id="UP000261360">
    <property type="component" value="Unplaced"/>
</dbReference>
<evidence type="ECO:0000313" key="2">
    <source>
        <dbReference type="Ensembl" id="ENSSLDP00000030110.1"/>
    </source>
</evidence>
<proteinExistence type="predicted"/>
<dbReference type="PANTHER" id="PTHR46299:SF2">
    <property type="entry name" value="VON WILLEBRAND FACTOR A DOMAIN-CONTAINING PROTEIN 5B2"/>
    <property type="match status" value="1"/>
</dbReference>
<evidence type="ECO:0000259" key="1">
    <source>
        <dbReference type="Pfam" id="PF13757"/>
    </source>
</evidence>
<dbReference type="GeneTree" id="ENSGT00940000157096"/>
<sequence length="191" mass="20991">MVGLRNRSTWEPLLLKASCIKSCANGCSLGITAHLTYANADIESVEGVFVYPLGEKEVVVGFEAAIAGRLVGVQIQNRGKLKDCCLDCCPGTENMEALLSPNEIPPLYPGNRLIGYCTLYDMTNFKAKKAEVFITTFFVKSMFLCVYTGKHISSLSVLLYSVKDRAINIGAPRVLFLANQMMSFHLLLPLN</sequence>
<keyword evidence="3" id="KW-1185">Reference proteome</keyword>
<dbReference type="InterPro" id="IPR013694">
    <property type="entry name" value="VIT"/>
</dbReference>
<name>A0A3B4YHP3_SERLL</name>
<organism evidence="2 3">
    <name type="scientific">Seriola lalandi dorsalis</name>
    <dbReference type="NCBI Taxonomy" id="1841481"/>
    <lineage>
        <taxon>Eukaryota</taxon>
        <taxon>Metazoa</taxon>
        <taxon>Chordata</taxon>
        <taxon>Craniata</taxon>
        <taxon>Vertebrata</taxon>
        <taxon>Euteleostomi</taxon>
        <taxon>Actinopterygii</taxon>
        <taxon>Neopterygii</taxon>
        <taxon>Teleostei</taxon>
        <taxon>Neoteleostei</taxon>
        <taxon>Acanthomorphata</taxon>
        <taxon>Carangaria</taxon>
        <taxon>Carangiformes</taxon>
        <taxon>Carangidae</taxon>
        <taxon>Seriola</taxon>
    </lineage>
</organism>
<dbReference type="STRING" id="1841481.ENSSLDP00000030110"/>
<accession>A0A3B4YHP3</accession>
<protein>
    <recommendedName>
        <fullName evidence="1">VIT domain-containing protein</fullName>
    </recommendedName>
</protein>
<dbReference type="Pfam" id="PF13757">
    <property type="entry name" value="VIT_2"/>
    <property type="match status" value="1"/>
</dbReference>
<dbReference type="InterPro" id="IPR052627">
    <property type="entry name" value="VWA_domain-containing"/>
</dbReference>
<evidence type="ECO:0000313" key="3">
    <source>
        <dbReference type="Proteomes" id="UP000261360"/>
    </source>
</evidence>